<evidence type="ECO:0000256" key="9">
    <source>
        <dbReference type="ARBA" id="ARBA00022741"/>
    </source>
</evidence>
<comment type="cofactor">
    <cofactor evidence="16">
        <name>NH4(+)</name>
        <dbReference type="ChEBI" id="CHEBI:28938"/>
    </cofactor>
    <cofactor evidence="16">
        <name>K(+)</name>
        <dbReference type="ChEBI" id="CHEBI:29103"/>
    </cofactor>
    <text evidence="16">A monovalent cation. Ammonium or potassium.</text>
</comment>
<dbReference type="PANTHER" id="PTHR34265">
    <property type="entry name" value="TYPE III PANTOTHENATE KINASE"/>
    <property type="match status" value="1"/>
</dbReference>
<dbReference type="EC" id="2.7.1.33" evidence="6 16"/>
<reference evidence="17 18" key="1">
    <citation type="submission" date="2024-06" db="EMBL/GenBank/DDBJ databases">
        <authorList>
            <person name="Chen R.Y."/>
        </authorList>
    </citation>
    <scope>NUCLEOTIDE SEQUENCE [LARGE SCALE GENOMIC DNA]</scope>
    <source>
        <strain evidence="17 18">D2</strain>
    </source>
</reference>
<keyword evidence="10 16" id="KW-0418">Kinase</keyword>
<dbReference type="Gene3D" id="3.30.420.40">
    <property type="match status" value="2"/>
</dbReference>
<dbReference type="EMBL" id="JBELOE010000211">
    <property type="protein sequence ID" value="MER2492441.1"/>
    <property type="molecule type" value="Genomic_DNA"/>
</dbReference>
<dbReference type="PANTHER" id="PTHR34265:SF1">
    <property type="entry name" value="TYPE III PANTOTHENATE KINASE"/>
    <property type="match status" value="1"/>
</dbReference>
<accession>A0ABV1RHM2</accession>
<keyword evidence="13 16" id="KW-0173">Coenzyme A biosynthesis</keyword>
<keyword evidence="9 16" id="KW-0547">Nucleotide-binding</keyword>
<comment type="similarity">
    <text evidence="14 16">Belongs to the type III pantothenate kinase family.</text>
</comment>
<keyword evidence="8 16" id="KW-0808">Transferase</keyword>
<keyword evidence="18" id="KW-1185">Reference proteome</keyword>
<keyword evidence="16" id="KW-0479">Metal-binding</keyword>
<evidence type="ECO:0000256" key="5">
    <source>
        <dbReference type="ARBA" id="ARBA00011738"/>
    </source>
</evidence>
<dbReference type="InterPro" id="IPR043129">
    <property type="entry name" value="ATPase_NBD"/>
</dbReference>
<comment type="cofactor">
    <cofactor evidence="2">
        <name>K(+)</name>
        <dbReference type="ChEBI" id="CHEBI:29103"/>
    </cofactor>
</comment>
<feature type="active site" description="Proton acceptor" evidence="16">
    <location>
        <position position="110"/>
    </location>
</feature>
<evidence type="ECO:0000256" key="1">
    <source>
        <dbReference type="ARBA" id="ARBA00001206"/>
    </source>
</evidence>
<evidence type="ECO:0000256" key="6">
    <source>
        <dbReference type="ARBA" id="ARBA00012102"/>
    </source>
</evidence>
<evidence type="ECO:0000256" key="2">
    <source>
        <dbReference type="ARBA" id="ARBA00001958"/>
    </source>
</evidence>
<feature type="binding site" evidence="16">
    <location>
        <position position="185"/>
    </location>
    <ligand>
        <name>substrate</name>
    </ligand>
</feature>
<evidence type="ECO:0000313" key="18">
    <source>
        <dbReference type="Proteomes" id="UP001467690"/>
    </source>
</evidence>
<evidence type="ECO:0000256" key="12">
    <source>
        <dbReference type="ARBA" id="ARBA00022958"/>
    </source>
</evidence>
<evidence type="ECO:0000256" key="13">
    <source>
        <dbReference type="ARBA" id="ARBA00022993"/>
    </source>
</evidence>
<comment type="subcellular location">
    <subcellularLocation>
        <location evidence="3 16">Cytoplasm</location>
    </subcellularLocation>
</comment>
<protein>
    <recommendedName>
        <fullName evidence="15 16">Type III pantothenate kinase</fullName>
        <ecNumber evidence="6 16">2.7.1.33</ecNumber>
    </recommendedName>
    <alternativeName>
        <fullName evidence="16">PanK-III</fullName>
    </alternativeName>
    <alternativeName>
        <fullName evidence="16">Pantothenic acid kinase</fullName>
    </alternativeName>
</protein>
<dbReference type="NCBIfam" id="TIGR00671">
    <property type="entry name" value="baf"/>
    <property type="match status" value="1"/>
</dbReference>
<name>A0ABV1RHM2_9ALTE</name>
<dbReference type="SUPFAM" id="SSF53067">
    <property type="entry name" value="Actin-like ATPase domain"/>
    <property type="match status" value="2"/>
</dbReference>
<evidence type="ECO:0000256" key="10">
    <source>
        <dbReference type="ARBA" id="ARBA00022777"/>
    </source>
</evidence>
<feature type="binding site" evidence="16">
    <location>
        <begin position="17"/>
        <end position="24"/>
    </location>
    <ligand>
        <name>ATP</name>
        <dbReference type="ChEBI" id="CHEBI:30616"/>
    </ligand>
</feature>
<evidence type="ECO:0000256" key="14">
    <source>
        <dbReference type="ARBA" id="ARBA00038036"/>
    </source>
</evidence>
<evidence type="ECO:0000313" key="17">
    <source>
        <dbReference type="EMBL" id="MER2492441.1"/>
    </source>
</evidence>
<evidence type="ECO:0000256" key="15">
    <source>
        <dbReference type="ARBA" id="ARBA00040883"/>
    </source>
</evidence>
<evidence type="ECO:0000256" key="16">
    <source>
        <dbReference type="HAMAP-Rule" id="MF_01274"/>
    </source>
</evidence>
<feature type="binding site" evidence="16">
    <location>
        <position position="130"/>
    </location>
    <ligand>
        <name>K(+)</name>
        <dbReference type="ChEBI" id="CHEBI:29103"/>
    </ligand>
</feature>
<evidence type="ECO:0000256" key="11">
    <source>
        <dbReference type="ARBA" id="ARBA00022840"/>
    </source>
</evidence>
<proteinExistence type="inferred from homology"/>
<dbReference type="InterPro" id="IPR004619">
    <property type="entry name" value="Type_III_PanK"/>
</dbReference>
<sequence>MPKDKYKLFNKPVLLVDQGNTRVKFAQFDCRIYAKSESYEPSIALIDYEQAAQSNAFAHVFLASVRKTDYPQWQSVKNNFKPKQISEVHSAEQKYGLVNAYREYGRLGVDRWLAMLGAYQKSLSACLVVDIGTALTIDVINKQGLHQGGYILPSVNWSVENFVSRTAKIEVKEINDIACELGQSTESCLFNGLYHSHISLIKNEFIKLKHADPTAQLWLTGGEKEFYQKLLAQQQIKVQLSETLIFEGLARYAYDKALNTPK</sequence>
<evidence type="ECO:0000256" key="7">
    <source>
        <dbReference type="ARBA" id="ARBA00022490"/>
    </source>
</evidence>
<evidence type="ECO:0000256" key="3">
    <source>
        <dbReference type="ARBA" id="ARBA00004496"/>
    </source>
</evidence>
<feature type="binding site" evidence="16">
    <location>
        <position position="101"/>
    </location>
    <ligand>
        <name>substrate</name>
    </ligand>
</feature>
<comment type="catalytic activity">
    <reaction evidence="1 16">
        <text>(R)-pantothenate + ATP = (R)-4'-phosphopantothenate + ADP + H(+)</text>
        <dbReference type="Rhea" id="RHEA:16373"/>
        <dbReference type="ChEBI" id="CHEBI:10986"/>
        <dbReference type="ChEBI" id="CHEBI:15378"/>
        <dbReference type="ChEBI" id="CHEBI:29032"/>
        <dbReference type="ChEBI" id="CHEBI:30616"/>
        <dbReference type="ChEBI" id="CHEBI:456216"/>
        <dbReference type="EC" id="2.7.1.33"/>
    </reaction>
</comment>
<dbReference type="RefSeq" id="WP_185976559.1">
    <property type="nucleotide sequence ID" value="NZ_CP041660.1"/>
</dbReference>
<dbReference type="HAMAP" id="MF_01274">
    <property type="entry name" value="Pantothen_kinase_3"/>
    <property type="match status" value="1"/>
</dbReference>
<dbReference type="GO" id="GO:0004594">
    <property type="term" value="F:pantothenate kinase activity"/>
    <property type="evidence" value="ECO:0007669"/>
    <property type="project" value="UniProtKB-EC"/>
</dbReference>
<evidence type="ECO:0000256" key="8">
    <source>
        <dbReference type="ARBA" id="ARBA00022679"/>
    </source>
</evidence>
<feature type="binding site" evidence="16">
    <location>
        <begin position="108"/>
        <end position="111"/>
    </location>
    <ligand>
        <name>substrate</name>
    </ligand>
</feature>
<keyword evidence="7 16" id="KW-0963">Cytoplasm</keyword>
<feature type="binding site" evidence="16">
    <location>
        <position position="133"/>
    </location>
    <ligand>
        <name>ATP</name>
        <dbReference type="ChEBI" id="CHEBI:30616"/>
    </ligand>
</feature>
<comment type="pathway">
    <text evidence="4 16">Cofactor biosynthesis; coenzyme A biosynthesis; CoA from (R)-pantothenate: step 1/5.</text>
</comment>
<comment type="subunit">
    <text evidence="5 16">Homodimer.</text>
</comment>
<keyword evidence="11 16" id="KW-0067">ATP-binding</keyword>
<comment type="function">
    <text evidence="16">Catalyzes the phosphorylation of pantothenate (Pan), the first step in CoA biosynthesis.</text>
</comment>
<dbReference type="Proteomes" id="UP001467690">
    <property type="component" value="Unassembled WGS sequence"/>
</dbReference>
<dbReference type="CDD" id="cd24015">
    <property type="entry name" value="ASKHA_NBD_PanK-III"/>
    <property type="match status" value="1"/>
</dbReference>
<organism evidence="17 18">
    <name type="scientific">Catenovulum sediminis</name>
    <dbReference type="NCBI Taxonomy" id="1740262"/>
    <lineage>
        <taxon>Bacteria</taxon>
        <taxon>Pseudomonadati</taxon>
        <taxon>Pseudomonadota</taxon>
        <taxon>Gammaproteobacteria</taxon>
        <taxon>Alteromonadales</taxon>
        <taxon>Alteromonadaceae</taxon>
        <taxon>Catenovulum</taxon>
    </lineage>
</organism>
<evidence type="ECO:0000256" key="4">
    <source>
        <dbReference type="ARBA" id="ARBA00005225"/>
    </source>
</evidence>
<gene>
    <name evidence="16" type="primary">coaX</name>
    <name evidence="17" type="ORF">ABS311_11170</name>
</gene>
<keyword evidence="12 16" id="KW-0630">Potassium</keyword>
<comment type="caution">
    <text evidence="17">The sequence shown here is derived from an EMBL/GenBank/DDBJ whole genome shotgun (WGS) entry which is preliminary data.</text>
</comment>
<dbReference type="Pfam" id="PF03309">
    <property type="entry name" value="Pan_kinase"/>
    <property type="match status" value="1"/>
</dbReference>